<evidence type="ECO:0000256" key="1">
    <source>
        <dbReference type="SAM" id="MobiDB-lite"/>
    </source>
</evidence>
<dbReference type="EMBL" id="MQSV01000006">
    <property type="protein sequence ID" value="OKL46132.1"/>
    <property type="molecule type" value="Genomic_DNA"/>
</dbReference>
<proteinExistence type="predicted"/>
<keyword evidence="3" id="KW-1185">Reference proteome</keyword>
<reference evidence="2 3" key="1">
    <citation type="submission" date="2016-11" db="EMBL/GenBank/DDBJ databases">
        <title>Actinomyces gypaetusis sp. nov. isolated from the vulture Gypaetus barbatus in Qinghai Tibet Plateau China.</title>
        <authorList>
            <person name="Meng X."/>
        </authorList>
    </citation>
    <scope>NUCLEOTIDE SEQUENCE [LARGE SCALE GENOMIC DNA]</scope>
    <source>
        <strain evidence="2 3">VUL4_2</strain>
    </source>
</reference>
<dbReference type="RefSeq" id="WP_125899219.1">
    <property type="nucleotide sequence ID" value="NZ_MQSV01000006.1"/>
</dbReference>
<evidence type="ECO:0000313" key="3">
    <source>
        <dbReference type="Proteomes" id="UP000186785"/>
    </source>
</evidence>
<accession>A0A1Q5PJL3</accession>
<evidence type="ECO:0000313" key="2">
    <source>
        <dbReference type="EMBL" id="OKL46132.1"/>
    </source>
</evidence>
<gene>
    <name evidence="2" type="ORF">BSR29_07705</name>
</gene>
<feature type="compositionally biased region" description="Low complexity" evidence="1">
    <location>
        <begin position="62"/>
        <end position="75"/>
    </location>
</feature>
<sequence length="264" mass="29213">MLNQSDGLRRADGAFGGSGVYSGVREVFLLGRFRKAALGLVLSTVLSMPLMACGVAQDSSVSTGSGDSASTVSASPEVSEVKTPEGVEEQRVFVWEHYPTPETPAGRKEPLPAWALEKPKKYDPKNFPNTVEGKEAFAKYFLETLIHESNYRSAELTENFFEEKCESCLDYRTAIASKEVGTTRVWRVKSINSLVRYSHRDSEALTSIERVLLESVGDGEKNTKSLDYGVTVVSKEGPLYISRFSTTDDFKDRTPSREIVEVDE</sequence>
<feature type="region of interest" description="Disordered" evidence="1">
    <location>
        <begin position="62"/>
        <end position="83"/>
    </location>
</feature>
<dbReference type="Proteomes" id="UP000186785">
    <property type="component" value="Unassembled WGS sequence"/>
</dbReference>
<comment type="caution">
    <text evidence="2">The sequence shown here is derived from an EMBL/GenBank/DDBJ whole genome shotgun (WGS) entry which is preliminary data.</text>
</comment>
<protein>
    <submittedName>
        <fullName evidence="2">Uncharacterized protein</fullName>
    </submittedName>
</protein>
<dbReference type="AlphaFoldDB" id="A0A1Q5PJL3"/>
<organism evidence="2 3">
    <name type="scientific">Boudabousia liubingyangii</name>
    <dbReference type="NCBI Taxonomy" id="1921764"/>
    <lineage>
        <taxon>Bacteria</taxon>
        <taxon>Bacillati</taxon>
        <taxon>Actinomycetota</taxon>
        <taxon>Actinomycetes</taxon>
        <taxon>Actinomycetales</taxon>
        <taxon>Actinomycetaceae</taxon>
        <taxon>Boudabousia</taxon>
    </lineage>
</organism>
<name>A0A1Q5PJL3_9ACTO</name>